<evidence type="ECO:0000313" key="3">
    <source>
        <dbReference type="Proteomes" id="UP000010321"/>
    </source>
</evidence>
<keyword evidence="1" id="KW-0812">Transmembrane</keyword>
<reference evidence="2 3" key="1">
    <citation type="submission" date="2011-02" db="EMBL/GenBank/DDBJ databases">
        <authorList>
            <person name="Weinstock G."/>
            <person name="Sodergren E."/>
            <person name="Clifton S."/>
            <person name="Fulton L."/>
            <person name="Fulton B."/>
            <person name="Courtney L."/>
            <person name="Fronick C."/>
            <person name="Harrison M."/>
            <person name="Strong C."/>
            <person name="Farmer C."/>
            <person name="Delahaunty K."/>
            <person name="Markovic C."/>
            <person name="Hall O."/>
            <person name="Minx P."/>
            <person name="Tomlinson C."/>
            <person name="Mitreva M."/>
            <person name="Hou S."/>
            <person name="Chen J."/>
            <person name="Wollam A."/>
            <person name="Pepin K.H."/>
            <person name="Johnson M."/>
            <person name="Bhonagiri V."/>
            <person name="Zhang X."/>
            <person name="Suruliraj S."/>
            <person name="Warren W."/>
            <person name="Chinwalla A."/>
            <person name="Mardis E.R."/>
            <person name="Wilson R.K."/>
        </authorList>
    </citation>
    <scope>NUCLEOTIDE SEQUENCE [LARGE SCALE GENOMIC DNA]</scope>
    <source>
        <strain evidence="2 3">YIT 12056</strain>
    </source>
</reference>
<dbReference type="EMBL" id="AFBM01000031">
    <property type="protein sequence ID" value="EGF49751.1"/>
    <property type="molecule type" value="Genomic_DNA"/>
</dbReference>
<keyword evidence="1" id="KW-0472">Membrane</keyword>
<feature type="transmembrane region" description="Helical" evidence="1">
    <location>
        <begin position="12"/>
        <end position="30"/>
    </location>
</feature>
<proteinExistence type="predicted"/>
<name>A0ABN0CKB2_9BACE</name>
<accession>A0ABN0CKB2</accession>
<dbReference type="Proteomes" id="UP000010321">
    <property type="component" value="Unassembled WGS sequence"/>
</dbReference>
<gene>
    <name evidence="2" type="ORF">HMPREF9445_03123</name>
</gene>
<evidence type="ECO:0000256" key="1">
    <source>
        <dbReference type="SAM" id="Phobius"/>
    </source>
</evidence>
<sequence length="66" mass="7859">MVSANIELDDETLVNYIMYGGWCLFLFERIGRIKHCRMKKTGRNSICLSLSDTFEVWFFRFRQTGN</sequence>
<evidence type="ECO:0000313" key="2">
    <source>
        <dbReference type="EMBL" id="EGF49751.1"/>
    </source>
</evidence>
<keyword evidence="1" id="KW-1133">Transmembrane helix</keyword>
<keyword evidence="3" id="KW-1185">Reference proteome</keyword>
<protein>
    <submittedName>
        <fullName evidence="2">Conserved domain protein</fullName>
    </submittedName>
</protein>
<comment type="caution">
    <text evidence="2">The sequence shown here is derived from an EMBL/GenBank/DDBJ whole genome shotgun (WGS) entry which is preliminary data.</text>
</comment>
<organism evidence="2 3">
    <name type="scientific">Bacteroides clarus YIT 12056</name>
    <dbReference type="NCBI Taxonomy" id="762984"/>
    <lineage>
        <taxon>Bacteria</taxon>
        <taxon>Pseudomonadati</taxon>
        <taxon>Bacteroidota</taxon>
        <taxon>Bacteroidia</taxon>
        <taxon>Bacteroidales</taxon>
        <taxon>Bacteroidaceae</taxon>
        <taxon>Bacteroides</taxon>
    </lineage>
</organism>